<keyword evidence="2" id="KW-1185">Reference proteome</keyword>
<dbReference type="RefSeq" id="WP_066398800.1">
    <property type="nucleotide sequence ID" value="NZ_JAGIKZ010000024.1"/>
</dbReference>
<dbReference type="InterPro" id="IPR025626">
    <property type="entry name" value="YyzF"/>
</dbReference>
<evidence type="ECO:0000313" key="1">
    <source>
        <dbReference type="EMBL" id="MBP2242652.1"/>
    </source>
</evidence>
<name>A0ABS4RIB3_9BACI</name>
<protein>
    <submittedName>
        <fullName evidence="1">CxxH/CxxC protein (TIGR04129 family)</fullName>
    </submittedName>
</protein>
<reference evidence="1 2" key="1">
    <citation type="submission" date="2021-03" db="EMBL/GenBank/DDBJ databases">
        <title>Genomic Encyclopedia of Type Strains, Phase IV (KMG-IV): sequencing the most valuable type-strain genomes for metagenomic binning, comparative biology and taxonomic classification.</title>
        <authorList>
            <person name="Goeker M."/>
        </authorList>
    </citation>
    <scope>NUCLEOTIDE SEQUENCE [LARGE SCALE GENOMIC DNA]</scope>
    <source>
        <strain evidence="1 2">DSM 26675</strain>
    </source>
</reference>
<dbReference type="NCBIfam" id="TIGR04129">
    <property type="entry name" value="CxxH_BA5709"/>
    <property type="match status" value="1"/>
</dbReference>
<evidence type="ECO:0000313" key="2">
    <source>
        <dbReference type="Proteomes" id="UP001519293"/>
    </source>
</evidence>
<dbReference type="EMBL" id="JAGIKZ010000024">
    <property type="protein sequence ID" value="MBP2242652.1"/>
    <property type="molecule type" value="Genomic_DNA"/>
</dbReference>
<organism evidence="1 2">
    <name type="scientific">Cytobacillus eiseniae</name>
    <dbReference type="NCBI Taxonomy" id="762947"/>
    <lineage>
        <taxon>Bacteria</taxon>
        <taxon>Bacillati</taxon>
        <taxon>Bacillota</taxon>
        <taxon>Bacilli</taxon>
        <taxon>Bacillales</taxon>
        <taxon>Bacillaceae</taxon>
        <taxon>Cytobacillus</taxon>
    </lineage>
</organism>
<dbReference type="Proteomes" id="UP001519293">
    <property type="component" value="Unassembled WGS sequence"/>
</dbReference>
<accession>A0ABS4RIB3</accession>
<comment type="caution">
    <text evidence="1">The sequence shown here is derived from an EMBL/GenBank/DDBJ whole genome shotgun (WGS) entry which is preliminary data.</text>
</comment>
<sequence>MIYSCEEHIDIAIDTVVDEYETFPLLTKVSEGGELSTTCEYCRNQAVYMVENA</sequence>
<gene>
    <name evidence="1" type="ORF">J2Z40_003229</name>
</gene>
<dbReference type="Pfam" id="PF14116">
    <property type="entry name" value="YyzF"/>
    <property type="match status" value="1"/>
</dbReference>
<proteinExistence type="predicted"/>